<reference evidence="2" key="1">
    <citation type="submission" date="2018-12" db="EMBL/GenBank/DDBJ databases">
        <title>Tengunoibacter tsumagoiensis gen. nov., sp. nov., Dictyobacter kobayashii sp. nov., D. alpinus sp. nov., and D. joshuensis sp. nov. and description of Dictyobacteraceae fam. nov. within the order Ktedonobacterales isolated from Tengu-no-mugimeshi.</title>
        <authorList>
            <person name="Wang C.M."/>
            <person name="Zheng Y."/>
            <person name="Sakai Y."/>
            <person name="Toyoda A."/>
            <person name="Minakuchi Y."/>
            <person name="Abe K."/>
            <person name="Yokota A."/>
            <person name="Yabe S."/>
        </authorList>
    </citation>
    <scope>NUCLEOTIDE SEQUENCE [LARGE SCALE GENOMIC DNA]</scope>
    <source>
        <strain evidence="2">Uno16</strain>
    </source>
</reference>
<dbReference type="Proteomes" id="UP000287171">
    <property type="component" value="Unassembled WGS sequence"/>
</dbReference>
<dbReference type="AlphaFoldDB" id="A0A402B3N9"/>
<evidence type="ECO:0000313" key="1">
    <source>
        <dbReference type="EMBL" id="GCE25974.1"/>
    </source>
</evidence>
<protein>
    <submittedName>
        <fullName evidence="1">Uncharacterized protein</fullName>
    </submittedName>
</protein>
<comment type="caution">
    <text evidence="1">The sequence shown here is derived from an EMBL/GenBank/DDBJ whole genome shotgun (WGS) entry which is preliminary data.</text>
</comment>
<proteinExistence type="predicted"/>
<keyword evidence="2" id="KW-1185">Reference proteome</keyword>
<name>A0A402B3N9_9CHLR</name>
<organism evidence="1 2">
    <name type="scientific">Dictyobacter alpinus</name>
    <dbReference type="NCBI Taxonomy" id="2014873"/>
    <lineage>
        <taxon>Bacteria</taxon>
        <taxon>Bacillati</taxon>
        <taxon>Chloroflexota</taxon>
        <taxon>Ktedonobacteria</taxon>
        <taxon>Ktedonobacterales</taxon>
        <taxon>Dictyobacteraceae</taxon>
        <taxon>Dictyobacter</taxon>
    </lineage>
</organism>
<accession>A0A402B3N9</accession>
<gene>
    <name evidence="1" type="ORF">KDA_14580</name>
</gene>
<dbReference type="EMBL" id="BIFT01000001">
    <property type="protein sequence ID" value="GCE25974.1"/>
    <property type="molecule type" value="Genomic_DNA"/>
</dbReference>
<sequence>MHWFDVAGERLVRRVGATRKAALLSLRGRMCKNDSQCCGAYTNHGGCGLIMLERVWESRWMWPDHVGTGVGITVDVA</sequence>
<evidence type="ECO:0000313" key="2">
    <source>
        <dbReference type="Proteomes" id="UP000287171"/>
    </source>
</evidence>